<dbReference type="Gene3D" id="1.10.540.10">
    <property type="entry name" value="Acyl-CoA dehydrogenase/oxidase, N-terminal domain"/>
    <property type="match status" value="1"/>
</dbReference>
<evidence type="ECO:0000256" key="8">
    <source>
        <dbReference type="ARBA" id="ARBA00031895"/>
    </source>
</evidence>
<evidence type="ECO:0000256" key="14">
    <source>
        <dbReference type="RuleBase" id="RU362125"/>
    </source>
</evidence>
<dbReference type="FunFam" id="1.20.140.10:FF:000004">
    <property type="entry name" value="Acyl-CoA dehydrogenase FadE25"/>
    <property type="match status" value="1"/>
</dbReference>
<evidence type="ECO:0000256" key="6">
    <source>
        <dbReference type="ARBA" id="ARBA00022827"/>
    </source>
</evidence>
<dbReference type="InterPro" id="IPR013786">
    <property type="entry name" value="AcylCoA_DH/ox_N"/>
</dbReference>
<dbReference type="CDD" id="cd01158">
    <property type="entry name" value="SCAD_SBCAD"/>
    <property type="match status" value="1"/>
</dbReference>
<evidence type="ECO:0000256" key="5">
    <source>
        <dbReference type="ARBA" id="ARBA00022630"/>
    </source>
</evidence>
<feature type="domain" description="Acyl-CoA oxidase/dehydrogenase middle" evidence="16">
    <location>
        <begin position="147"/>
        <end position="242"/>
    </location>
</feature>
<dbReference type="InterPro" id="IPR036250">
    <property type="entry name" value="AcylCo_DH-like_C"/>
</dbReference>
<name>A0A8K0P9N5_LADFU</name>
<sequence length="413" mass="44833">MSLIGRLCRIPKVFHNGTCLYRSIHSLSSLPETHQMLHKTCRDFAEGELMPIAAKLDREHLYPKDQIRKMGELGLMGINTPEAYGGPGLDCLAFSIAVEEISRGCGGTGVIMSVHNALYMGMLEKYGREDQKEQYLAPFATGETIGCFALSEPGSGSDAASLSTTARLDGNEWVLNGTKAWITNGAEATASVILATTDKSKKHKGICAFLVPMPTEGLSLGKKEDKLGIRASSTCNIILEDCRIPKENLLGKEGEGFKYAMNVLDGARIGISSQALGIAQAALDCAIDYAAKRIAFGSPILKFQSIQQKLADMALRLEAARLLVWRAAVLKDEGKRYTKESSLGKLAASEAATFVSHQCIQILGGMGYVSDMPAERHYRDARITEIYGGITDIQKLVVAGQLAREYGLQDYIR</sequence>
<evidence type="ECO:0000256" key="11">
    <source>
        <dbReference type="ARBA" id="ARBA00048499"/>
    </source>
</evidence>
<keyword evidence="19" id="KW-1185">Reference proteome</keyword>
<evidence type="ECO:0000256" key="2">
    <source>
        <dbReference type="ARBA" id="ARBA00005198"/>
    </source>
</evidence>
<dbReference type="GO" id="GO:0033539">
    <property type="term" value="P:fatty acid beta-oxidation using acyl-CoA dehydrogenase"/>
    <property type="evidence" value="ECO:0007669"/>
    <property type="project" value="TreeGrafter"/>
</dbReference>
<dbReference type="PROSITE" id="PS00073">
    <property type="entry name" value="ACYL_COA_DH_2"/>
    <property type="match status" value="1"/>
</dbReference>
<keyword evidence="7 14" id="KW-0560">Oxidoreductase</keyword>
<dbReference type="Pfam" id="PF00441">
    <property type="entry name" value="Acyl-CoA_dh_1"/>
    <property type="match status" value="1"/>
</dbReference>
<evidence type="ECO:0000259" key="15">
    <source>
        <dbReference type="Pfam" id="PF00441"/>
    </source>
</evidence>
<dbReference type="InterPro" id="IPR037069">
    <property type="entry name" value="AcylCoA_DH/ox_N_sf"/>
</dbReference>
<comment type="pathway">
    <text evidence="2">Lipid metabolism; mitochondrial fatty acid beta-oxidation.</text>
</comment>
<dbReference type="Pfam" id="PF02770">
    <property type="entry name" value="Acyl-CoA_dh_M"/>
    <property type="match status" value="1"/>
</dbReference>
<evidence type="ECO:0000256" key="3">
    <source>
        <dbReference type="ARBA" id="ARBA00009347"/>
    </source>
</evidence>
<evidence type="ECO:0000256" key="4">
    <source>
        <dbReference type="ARBA" id="ARBA00012046"/>
    </source>
</evidence>
<dbReference type="GO" id="GO:0005739">
    <property type="term" value="C:mitochondrion"/>
    <property type="evidence" value="ECO:0007669"/>
    <property type="project" value="TreeGrafter"/>
</dbReference>
<protein>
    <recommendedName>
        <fullName evidence="9">Short-chain specific acyl-CoA dehydrogenase, mitochondrial</fullName>
        <ecNumber evidence="4">1.3.8.1</ecNumber>
    </recommendedName>
    <alternativeName>
        <fullName evidence="8">Butyryl-CoA dehydrogenase</fullName>
    </alternativeName>
</protein>
<evidence type="ECO:0000256" key="13">
    <source>
        <dbReference type="ARBA" id="ARBA00050758"/>
    </source>
</evidence>
<evidence type="ECO:0000256" key="1">
    <source>
        <dbReference type="ARBA" id="ARBA00001974"/>
    </source>
</evidence>
<organism evidence="18 19">
    <name type="scientific">Ladona fulva</name>
    <name type="common">Scarce chaser dragonfly</name>
    <name type="synonym">Libellula fulva</name>
    <dbReference type="NCBI Taxonomy" id="123851"/>
    <lineage>
        <taxon>Eukaryota</taxon>
        <taxon>Metazoa</taxon>
        <taxon>Ecdysozoa</taxon>
        <taxon>Arthropoda</taxon>
        <taxon>Hexapoda</taxon>
        <taxon>Insecta</taxon>
        <taxon>Pterygota</taxon>
        <taxon>Palaeoptera</taxon>
        <taxon>Odonata</taxon>
        <taxon>Epiprocta</taxon>
        <taxon>Anisoptera</taxon>
        <taxon>Libelluloidea</taxon>
        <taxon>Libellulidae</taxon>
        <taxon>Ladona</taxon>
    </lineage>
</organism>
<evidence type="ECO:0000313" key="18">
    <source>
        <dbReference type="EMBL" id="KAG8235729.1"/>
    </source>
</evidence>
<comment type="catalytic activity">
    <reaction evidence="12">
        <text>hexanoyl-CoA + oxidized [electron-transfer flavoprotein] + H(+) = (2E)-hexenoyl-CoA + reduced [electron-transfer flavoprotein]</text>
        <dbReference type="Rhea" id="RHEA:43464"/>
        <dbReference type="Rhea" id="RHEA-COMP:10685"/>
        <dbReference type="Rhea" id="RHEA-COMP:10686"/>
        <dbReference type="ChEBI" id="CHEBI:15378"/>
        <dbReference type="ChEBI" id="CHEBI:57692"/>
        <dbReference type="ChEBI" id="CHEBI:58307"/>
        <dbReference type="ChEBI" id="CHEBI:62077"/>
        <dbReference type="ChEBI" id="CHEBI:62620"/>
    </reaction>
    <physiologicalReaction direction="left-to-right" evidence="12">
        <dbReference type="Rhea" id="RHEA:43465"/>
    </physiologicalReaction>
</comment>
<dbReference type="Gene3D" id="2.40.110.10">
    <property type="entry name" value="Butyryl-CoA Dehydrogenase, subunit A, domain 2"/>
    <property type="match status" value="1"/>
</dbReference>
<dbReference type="GO" id="GO:0050660">
    <property type="term" value="F:flavin adenine dinucleotide binding"/>
    <property type="evidence" value="ECO:0007669"/>
    <property type="project" value="InterPro"/>
</dbReference>
<dbReference type="GO" id="GO:0046359">
    <property type="term" value="P:butyrate catabolic process"/>
    <property type="evidence" value="ECO:0007669"/>
    <property type="project" value="TreeGrafter"/>
</dbReference>
<comment type="caution">
    <text evidence="18">The sequence shown here is derived from an EMBL/GenBank/DDBJ whole genome shotgun (WGS) entry which is preliminary data.</text>
</comment>
<dbReference type="InterPro" id="IPR046373">
    <property type="entry name" value="Acyl-CoA_Oxase/DH_mid-dom_sf"/>
</dbReference>
<dbReference type="EC" id="1.3.8.1" evidence="4"/>
<dbReference type="PROSITE" id="PS00072">
    <property type="entry name" value="ACYL_COA_DH_1"/>
    <property type="match status" value="1"/>
</dbReference>
<dbReference type="PANTHER" id="PTHR43884:SF26">
    <property type="entry name" value="MEDIUM-CHAIN SPECIFIC ACYL-COA DEHYDROGENASE, MITOCHONDRIAL-LIKE PROTEIN-RELATED"/>
    <property type="match status" value="1"/>
</dbReference>
<dbReference type="InterPro" id="IPR009075">
    <property type="entry name" value="AcylCo_DH/oxidase_C"/>
</dbReference>
<reference evidence="18" key="1">
    <citation type="submission" date="2013-04" db="EMBL/GenBank/DDBJ databases">
        <authorList>
            <person name="Qu J."/>
            <person name="Murali S.C."/>
            <person name="Bandaranaike D."/>
            <person name="Bellair M."/>
            <person name="Blankenburg K."/>
            <person name="Chao H."/>
            <person name="Dinh H."/>
            <person name="Doddapaneni H."/>
            <person name="Downs B."/>
            <person name="Dugan-Rocha S."/>
            <person name="Elkadiri S."/>
            <person name="Gnanaolivu R.D."/>
            <person name="Hernandez B."/>
            <person name="Javaid M."/>
            <person name="Jayaseelan J.C."/>
            <person name="Lee S."/>
            <person name="Li M."/>
            <person name="Ming W."/>
            <person name="Munidasa M."/>
            <person name="Muniz J."/>
            <person name="Nguyen L."/>
            <person name="Ongeri F."/>
            <person name="Osuji N."/>
            <person name="Pu L.-L."/>
            <person name="Puazo M."/>
            <person name="Qu C."/>
            <person name="Quiroz J."/>
            <person name="Raj R."/>
            <person name="Weissenberger G."/>
            <person name="Xin Y."/>
            <person name="Zou X."/>
            <person name="Han Y."/>
            <person name="Richards S."/>
            <person name="Worley K."/>
            <person name="Muzny D."/>
            <person name="Gibbs R."/>
        </authorList>
    </citation>
    <scope>NUCLEOTIDE SEQUENCE</scope>
    <source>
        <strain evidence="18">Sampled in the wild</strain>
    </source>
</reference>
<proteinExistence type="inferred from homology"/>
<evidence type="ECO:0000259" key="16">
    <source>
        <dbReference type="Pfam" id="PF02770"/>
    </source>
</evidence>
<comment type="catalytic activity">
    <reaction evidence="13">
        <text>butanoyl-CoA + oxidized [electron-transfer flavoprotein] + H(+) = (2E)-butenoyl-CoA + reduced [electron-transfer flavoprotein]</text>
        <dbReference type="Rhea" id="RHEA:24004"/>
        <dbReference type="Rhea" id="RHEA-COMP:10685"/>
        <dbReference type="Rhea" id="RHEA-COMP:10686"/>
        <dbReference type="ChEBI" id="CHEBI:15378"/>
        <dbReference type="ChEBI" id="CHEBI:57332"/>
        <dbReference type="ChEBI" id="CHEBI:57371"/>
        <dbReference type="ChEBI" id="CHEBI:57692"/>
        <dbReference type="ChEBI" id="CHEBI:58307"/>
        <dbReference type="EC" id="1.3.8.1"/>
    </reaction>
    <physiologicalReaction direction="left-to-right" evidence="13">
        <dbReference type="Rhea" id="RHEA:24005"/>
    </physiologicalReaction>
</comment>
<comment type="catalytic activity">
    <reaction evidence="11">
        <text>pentanoyl-CoA + oxidized [electron-transfer flavoprotein] + H(+) = (2E)-pentenoyl-CoA + reduced [electron-transfer flavoprotein]</text>
        <dbReference type="Rhea" id="RHEA:43456"/>
        <dbReference type="Rhea" id="RHEA-COMP:10685"/>
        <dbReference type="Rhea" id="RHEA-COMP:10686"/>
        <dbReference type="ChEBI" id="CHEBI:15378"/>
        <dbReference type="ChEBI" id="CHEBI:57389"/>
        <dbReference type="ChEBI" id="CHEBI:57692"/>
        <dbReference type="ChEBI" id="CHEBI:58307"/>
        <dbReference type="ChEBI" id="CHEBI:86160"/>
    </reaction>
    <physiologicalReaction direction="left-to-right" evidence="11">
        <dbReference type="Rhea" id="RHEA:43457"/>
    </physiologicalReaction>
</comment>
<dbReference type="FunFam" id="1.10.540.10:FF:000002">
    <property type="entry name" value="Acyl-CoA dehydrogenase FadE19"/>
    <property type="match status" value="1"/>
</dbReference>
<reference evidence="18" key="2">
    <citation type="submission" date="2017-10" db="EMBL/GenBank/DDBJ databases">
        <title>Ladona fulva Genome sequencing and assembly.</title>
        <authorList>
            <person name="Murali S."/>
            <person name="Richards S."/>
            <person name="Bandaranaike D."/>
            <person name="Bellair M."/>
            <person name="Blankenburg K."/>
            <person name="Chao H."/>
            <person name="Dinh H."/>
            <person name="Doddapaneni H."/>
            <person name="Dugan-Rocha S."/>
            <person name="Elkadiri S."/>
            <person name="Gnanaolivu R."/>
            <person name="Hernandez B."/>
            <person name="Skinner E."/>
            <person name="Javaid M."/>
            <person name="Lee S."/>
            <person name="Li M."/>
            <person name="Ming W."/>
            <person name="Munidasa M."/>
            <person name="Muniz J."/>
            <person name="Nguyen L."/>
            <person name="Hughes D."/>
            <person name="Osuji N."/>
            <person name="Pu L.-L."/>
            <person name="Puazo M."/>
            <person name="Qu C."/>
            <person name="Quiroz J."/>
            <person name="Raj R."/>
            <person name="Weissenberger G."/>
            <person name="Xin Y."/>
            <person name="Zou X."/>
            <person name="Han Y."/>
            <person name="Worley K."/>
            <person name="Muzny D."/>
            <person name="Gibbs R."/>
        </authorList>
    </citation>
    <scope>NUCLEOTIDE SEQUENCE</scope>
    <source>
        <strain evidence="18">Sampled in the wild</strain>
    </source>
</reference>
<keyword evidence="5 14" id="KW-0285">Flavoprotein</keyword>
<dbReference type="SUPFAM" id="SSF56645">
    <property type="entry name" value="Acyl-CoA dehydrogenase NM domain-like"/>
    <property type="match status" value="1"/>
</dbReference>
<dbReference type="EMBL" id="KZ308942">
    <property type="protein sequence ID" value="KAG8235729.1"/>
    <property type="molecule type" value="Genomic_DNA"/>
</dbReference>
<evidence type="ECO:0000256" key="10">
    <source>
        <dbReference type="ARBA" id="ARBA00045387"/>
    </source>
</evidence>
<feature type="domain" description="Acyl-CoA dehydrogenase/oxidase N-terminal" evidence="17">
    <location>
        <begin position="32"/>
        <end position="143"/>
    </location>
</feature>
<dbReference type="OrthoDB" id="10254877at2759"/>
<evidence type="ECO:0000256" key="7">
    <source>
        <dbReference type="ARBA" id="ARBA00023002"/>
    </source>
</evidence>
<dbReference type="InterPro" id="IPR009100">
    <property type="entry name" value="AcylCoA_DH/oxidase_NM_dom_sf"/>
</dbReference>
<gene>
    <name evidence="18" type="ORF">J437_LFUL016364</name>
</gene>
<dbReference type="AlphaFoldDB" id="A0A8K0P9N5"/>
<evidence type="ECO:0000256" key="12">
    <source>
        <dbReference type="ARBA" id="ARBA00049192"/>
    </source>
</evidence>
<dbReference type="FunFam" id="2.40.110.10:FF:000001">
    <property type="entry name" value="Acyl-CoA dehydrogenase, mitochondrial"/>
    <property type="match status" value="1"/>
</dbReference>
<comment type="cofactor">
    <cofactor evidence="1 14">
        <name>FAD</name>
        <dbReference type="ChEBI" id="CHEBI:57692"/>
    </cofactor>
</comment>
<dbReference type="GO" id="GO:0016937">
    <property type="term" value="F:short-chain fatty acyl-CoA dehydrogenase activity"/>
    <property type="evidence" value="ECO:0007669"/>
    <property type="project" value="UniProtKB-EC"/>
</dbReference>
<dbReference type="InterPro" id="IPR006091">
    <property type="entry name" value="Acyl-CoA_Oxase/DH_mid-dom"/>
</dbReference>
<feature type="domain" description="Acyl-CoA dehydrogenase/oxidase C-terminal" evidence="15">
    <location>
        <begin position="254"/>
        <end position="401"/>
    </location>
</feature>
<dbReference type="PANTHER" id="PTHR43884">
    <property type="entry name" value="ACYL-COA DEHYDROGENASE"/>
    <property type="match status" value="1"/>
</dbReference>
<evidence type="ECO:0000313" key="19">
    <source>
        <dbReference type="Proteomes" id="UP000792457"/>
    </source>
</evidence>
<comment type="similarity">
    <text evidence="3 14">Belongs to the acyl-CoA dehydrogenase family.</text>
</comment>
<dbReference type="InterPro" id="IPR006089">
    <property type="entry name" value="Acyl-CoA_DH_CS"/>
</dbReference>
<evidence type="ECO:0000259" key="17">
    <source>
        <dbReference type="Pfam" id="PF02771"/>
    </source>
</evidence>
<dbReference type="PIRSF" id="PIRSF016578">
    <property type="entry name" value="HsaA"/>
    <property type="match status" value="1"/>
</dbReference>
<dbReference type="Proteomes" id="UP000792457">
    <property type="component" value="Unassembled WGS sequence"/>
</dbReference>
<accession>A0A8K0P9N5</accession>
<keyword evidence="6 14" id="KW-0274">FAD</keyword>
<comment type="function">
    <text evidence="10">Short-chain specific acyl-CoA dehydrogenase is one of the acyl-CoA dehydrogenases that catalyze the first step of mitochondrial fatty acid beta-oxidation, an aerobic process breaking down fatty acids into acetyl-CoA and allowing the production of energy from fats. The first step of fatty acid beta-oxidation consists in the removal of one hydrogen from C-2 and C-3 of the straight-chain fatty acyl-CoA thioester, resulting in the formation of trans-2-enoyl-CoA. Among the different mitochondrial acyl-CoA dehydrogenases, short-chain specific acyl-CoA dehydrogenase acts specifically on acyl-CoAs with saturated 4 to 6 carbons long primary chains.</text>
</comment>
<evidence type="ECO:0000256" key="9">
    <source>
        <dbReference type="ARBA" id="ARBA00044204"/>
    </source>
</evidence>
<dbReference type="Gene3D" id="1.20.140.10">
    <property type="entry name" value="Butyryl-CoA Dehydrogenase, subunit A, domain 3"/>
    <property type="match status" value="1"/>
</dbReference>
<dbReference type="Pfam" id="PF02771">
    <property type="entry name" value="Acyl-CoA_dh_N"/>
    <property type="match status" value="1"/>
</dbReference>
<dbReference type="SUPFAM" id="SSF47203">
    <property type="entry name" value="Acyl-CoA dehydrogenase C-terminal domain-like"/>
    <property type="match status" value="1"/>
</dbReference>